<proteinExistence type="predicted"/>
<feature type="compositionally biased region" description="Basic residues" evidence="1">
    <location>
        <begin position="53"/>
        <end position="62"/>
    </location>
</feature>
<dbReference type="AlphaFoldDB" id="A0A822VCB5"/>
<evidence type="ECO:0000256" key="1">
    <source>
        <dbReference type="SAM" id="MobiDB-lite"/>
    </source>
</evidence>
<organism evidence="2 3">
    <name type="scientific">Agrobacterium tumefaciens str. B6</name>
    <dbReference type="NCBI Taxonomy" id="1183423"/>
    <lineage>
        <taxon>Bacteria</taxon>
        <taxon>Pseudomonadati</taxon>
        <taxon>Pseudomonadota</taxon>
        <taxon>Alphaproteobacteria</taxon>
        <taxon>Hyphomicrobiales</taxon>
        <taxon>Rhizobiaceae</taxon>
        <taxon>Rhizobium/Agrobacterium group</taxon>
        <taxon>Agrobacterium</taxon>
        <taxon>Agrobacterium tumefaciens complex</taxon>
    </lineage>
</organism>
<accession>A0A822VCB5</accession>
<dbReference type="Proteomes" id="UP000192074">
    <property type="component" value="Unassembled WGS sequence"/>
</dbReference>
<protein>
    <submittedName>
        <fullName evidence="2">Uncharacterized protein</fullName>
    </submittedName>
</protein>
<comment type="caution">
    <text evidence="2">The sequence shown here is derived from an EMBL/GenBank/DDBJ whole genome shotgun (WGS) entry which is preliminary data.</text>
</comment>
<gene>
    <name evidence="2" type="ORF">AGR4A_pAt10504</name>
</gene>
<sequence length="62" mass="6787">MIPVGAVFTAWLGRHLWKTLSADKVFKALSPPLLAPEANGVAPREPGRTRNQLAHRTKNLVS</sequence>
<evidence type="ECO:0000313" key="3">
    <source>
        <dbReference type="Proteomes" id="UP000192074"/>
    </source>
</evidence>
<reference evidence="2 3" key="1">
    <citation type="submission" date="2016-01" db="EMBL/GenBank/DDBJ databases">
        <authorList>
            <person name="Regsiter A."/>
            <person name="william w."/>
        </authorList>
    </citation>
    <scope>NUCLEOTIDE SEQUENCE [LARGE SCALE GENOMIC DNA]</scope>
    <source>
        <strain evidence="2 3">B6</strain>
    </source>
</reference>
<name>A0A822VCB5_AGRTU</name>
<evidence type="ECO:0000313" key="2">
    <source>
        <dbReference type="EMBL" id="CVI25125.1"/>
    </source>
</evidence>
<dbReference type="EMBL" id="FCNL01000040">
    <property type="protein sequence ID" value="CVI25125.1"/>
    <property type="molecule type" value="Genomic_DNA"/>
</dbReference>
<feature type="region of interest" description="Disordered" evidence="1">
    <location>
        <begin position="37"/>
        <end position="62"/>
    </location>
</feature>